<keyword evidence="6 7" id="KW-0012">Acyltransferase</keyword>
<keyword evidence="10" id="KW-1185">Reference proteome</keyword>
<feature type="transmembrane region" description="Helical" evidence="7">
    <location>
        <begin position="51"/>
        <end position="73"/>
    </location>
</feature>
<comment type="subcellular location">
    <subcellularLocation>
        <location evidence="1">Membrane</location>
        <topology evidence="1">Multi-pass membrane protein</topology>
    </subcellularLocation>
</comment>
<feature type="transmembrane region" description="Helical" evidence="7">
    <location>
        <begin position="136"/>
        <end position="154"/>
    </location>
</feature>
<dbReference type="InterPro" id="IPR039859">
    <property type="entry name" value="PFA4/ZDH16/20/ERF2-like"/>
</dbReference>
<feature type="transmembrane region" description="Helical" evidence="7">
    <location>
        <begin position="166"/>
        <end position="183"/>
    </location>
</feature>
<dbReference type="Pfam" id="PF01529">
    <property type="entry name" value="DHHC"/>
    <property type="match status" value="1"/>
</dbReference>
<dbReference type="PROSITE" id="PS50216">
    <property type="entry name" value="DHHC"/>
    <property type="match status" value="1"/>
</dbReference>
<dbReference type="PANTHER" id="PTHR12246">
    <property type="entry name" value="PALMITOYLTRANSFERASE ZDHHC16"/>
    <property type="match status" value="1"/>
</dbReference>
<dbReference type="EC" id="2.3.1.225" evidence="7"/>
<keyword evidence="2 7" id="KW-0808">Transferase</keyword>
<accession>A0AAD9NVJ0</accession>
<evidence type="ECO:0000256" key="5">
    <source>
        <dbReference type="ARBA" id="ARBA00023136"/>
    </source>
</evidence>
<keyword evidence="3 7" id="KW-0812">Transmembrane</keyword>
<organism evidence="9 10">
    <name type="scientific">Ridgeia piscesae</name>
    <name type="common">Tubeworm</name>
    <dbReference type="NCBI Taxonomy" id="27915"/>
    <lineage>
        <taxon>Eukaryota</taxon>
        <taxon>Metazoa</taxon>
        <taxon>Spiralia</taxon>
        <taxon>Lophotrochozoa</taxon>
        <taxon>Annelida</taxon>
        <taxon>Polychaeta</taxon>
        <taxon>Sedentaria</taxon>
        <taxon>Canalipalpata</taxon>
        <taxon>Sabellida</taxon>
        <taxon>Siboglinidae</taxon>
        <taxon>Ridgeia</taxon>
    </lineage>
</organism>
<evidence type="ECO:0000313" key="9">
    <source>
        <dbReference type="EMBL" id="KAK2182531.1"/>
    </source>
</evidence>
<reference evidence="9" key="1">
    <citation type="journal article" date="2023" name="Mol. Biol. Evol.">
        <title>Third-Generation Sequencing Reveals the Adaptive Role of the Epigenome in Three Deep-Sea Polychaetes.</title>
        <authorList>
            <person name="Perez M."/>
            <person name="Aroh O."/>
            <person name="Sun Y."/>
            <person name="Lan Y."/>
            <person name="Juniper S.K."/>
            <person name="Young C.R."/>
            <person name="Angers B."/>
            <person name="Qian P.Y."/>
        </authorList>
    </citation>
    <scope>NUCLEOTIDE SEQUENCE</scope>
    <source>
        <strain evidence="9">R07B-5</strain>
    </source>
</reference>
<evidence type="ECO:0000256" key="4">
    <source>
        <dbReference type="ARBA" id="ARBA00022989"/>
    </source>
</evidence>
<evidence type="ECO:0000259" key="8">
    <source>
        <dbReference type="Pfam" id="PF01529"/>
    </source>
</evidence>
<evidence type="ECO:0000256" key="3">
    <source>
        <dbReference type="ARBA" id="ARBA00022692"/>
    </source>
</evidence>
<feature type="domain" description="Palmitoyltransferase DHHC" evidence="8">
    <location>
        <begin position="91"/>
        <end position="228"/>
    </location>
</feature>
<keyword evidence="4 7" id="KW-1133">Transmembrane helix</keyword>
<dbReference type="InterPro" id="IPR001594">
    <property type="entry name" value="Palmitoyltrfase_DHHC"/>
</dbReference>
<evidence type="ECO:0000256" key="1">
    <source>
        <dbReference type="ARBA" id="ARBA00004141"/>
    </source>
</evidence>
<gene>
    <name evidence="9" type="ORF">NP493_350g00001</name>
</gene>
<evidence type="ECO:0000256" key="2">
    <source>
        <dbReference type="ARBA" id="ARBA00022679"/>
    </source>
</evidence>
<evidence type="ECO:0000256" key="6">
    <source>
        <dbReference type="ARBA" id="ARBA00023315"/>
    </source>
</evidence>
<dbReference type="GO" id="GO:0019706">
    <property type="term" value="F:protein-cysteine S-palmitoyltransferase activity"/>
    <property type="evidence" value="ECO:0007669"/>
    <property type="project" value="UniProtKB-EC"/>
</dbReference>
<keyword evidence="5 7" id="KW-0472">Membrane</keyword>
<comment type="similarity">
    <text evidence="7">Belongs to the DHHC palmitoyltransferase family.</text>
</comment>
<dbReference type="Proteomes" id="UP001209878">
    <property type="component" value="Unassembled WGS sequence"/>
</dbReference>
<name>A0AAD9NVJ0_RIDPI</name>
<sequence length="281" mass="32444">MAYLHAREMLPRITSDWIAFIVAIVLIHIVVVYEVVVILPYIDEERTRTFWLHVAFGLFLYVSVITSFVRTIATNSTTRHMMLPSVLKPGWRFCSVCEANAPPRSKHCWMCDVCVLKRDHHCIFTGNCIGYNNQRYFINFLLYLAVGAFYCNFLNVDYTIETLGNINLLTLFTILLPMLSWVFGVAPAYTFAVAFISMVCLLGFLLVTGYLIYQLRNIYCGQTMWETASGTKDYNFGWRENMMEVFGQSYILAFFSPFVKSPLLGDGLEFKKKYNENVKDL</sequence>
<evidence type="ECO:0000256" key="7">
    <source>
        <dbReference type="RuleBase" id="RU079119"/>
    </source>
</evidence>
<dbReference type="GO" id="GO:0016020">
    <property type="term" value="C:membrane"/>
    <property type="evidence" value="ECO:0007669"/>
    <property type="project" value="UniProtKB-SubCell"/>
</dbReference>
<proteinExistence type="inferred from homology"/>
<protein>
    <recommendedName>
        <fullName evidence="7">Palmitoyltransferase</fullName>
        <ecNumber evidence="7">2.3.1.225</ecNumber>
    </recommendedName>
</protein>
<comment type="caution">
    <text evidence="9">The sequence shown here is derived from an EMBL/GenBank/DDBJ whole genome shotgun (WGS) entry which is preliminary data.</text>
</comment>
<dbReference type="EMBL" id="JAODUO010000350">
    <property type="protein sequence ID" value="KAK2182531.1"/>
    <property type="molecule type" value="Genomic_DNA"/>
</dbReference>
<comment type="domain">
    <text evidence="7">The DHHC domain is required for palmitoyltransferase activity.</text>
</comment>
<evidence type="ECO:0000313" key="10">
    <source>
        <dbReference type="Proteomes" id="UP001209878"/>
    </source>
</evidence>
<feature type="transmembrane region" description="Helical" evidence="7">
    <location>
        <begin position="189"/>
        <end position="213"/>
    </location>
</feature>
<dbReference type="AlphaFoldDB" id="A0AAD9NVJ0"/>
<feature type="transmembrane region" description="Helical" evidence="7">
    <location>
        <begin position="17"/>
        <end position="39"/>
    </location>
</feature>
<comment type="catalytic activity">
    <reaction evidence="7">
        <text>L-cysteinyl-[protein] + hexadecanoyl-CoA = S-hexadecanoyl-L-cysteinyl-[protein] + CoA</text>
        <dbReference type="Rhea" id="RHEA:36683"/>
        <dbReference type="Rhea" id="RHEA-COMP:10131"/>
        <dbReference type="Rhea" id="RHEA-COMP:11032"/>
        <dbReference type="ChEBI" id="CHEBI:29950"/>
        <dbReference type="ChEBI" id="CHEBI:57287"/>
        <dbReference type="ChEBI" id="CHEBI:57379"/>
        <dbReference type="ChEBI" id="CHEBI:74151"/>
        <dbReference type="EC" id="2.3.1.225"/>
    </reaction>
</comment>